<organism evidence="1 2">
    <name type="scientific">Panagrolaimus sp. PS1159</name>
    <dbReference type="NCBI Taxonomy" id="55785"/>
    <lineage>
        <taxon>Eukaryota</taxon>
        <taxon>Metazoa</taxon>
        <taxon>Ecdysozoa</taxon>
        <taxon>Nematoda</taxon>
        <taxon>Chromadorea</taxon>
        <taxon>Rhabditida</taxon>
        <taxon>Tylenchina</taxon>
        <taxon>Panagrolaimomorpha</taxon>
        <taxon>Panagrolaimoidea</taxon>
        <taxon>Panagrolaimidae</taxon>
        <taxon>Panagrolaimus</taxon>
    </lineage>
</organism>
<reference evidence="2" key="1">
    <citation type="submission" date="2022-11" db="UniProtKB">
        <authorList>
            <consortium name="WormBaseParasite"/>
        </authorList>
    </citation>
    <scope>IDENTIFICATION</scope>
</reference>
<dbReference type="WBParaSite" id="PS1159_v2.g14770.t1">
    <property type="protein sequence ID" value="PS1159_v2.g14770.t1"/>
    <property type="gene ID" value="PS1159_v2.g14770"/>
</dbReference>
<protein>
    <submittedName>
        <fullName evidence="2">Ovule protein</fullName>
    </submittedName>
</protein>
<name>A0AC35F810_9BILA</name>
<accession>A0AC35F810</accession>
<proteinExistence type="predicted"/>
<evidence type="ECO:0000313" key="1">
    <source>
        <dbReference type="Proteomes" id="UP000887580"/>
    </source>
</evidence>
<dbReference type="Proteomes" id="UP000887580">
    <property type="component" value="Unplaced"/>
</dbReference>
<evidence type="ECO:0000313" key="2">
    <source>
        <dbReference type="WBParaSite" id="PS1159_v2.g14770.t1"/>
    </source>
</evidence>
<sequence>MFFLIILCIHPFRIKFLFIIALFDFPLNYCKTYIFLLLLTFAFLFLFKSQRSFFSVTAVAPPKLTMVSSF</sequence>